<dbReference type="Gene3D" id="3.40.50.2000">
    <property type="entry name" value="Glycogen Phosphorylase B"/>
    <property type="match status" value="2"/>
</dbReference>
<evidence type="ECO:0000313" key="2">
    <source>
        <dbReference type="Proteomes" id="UP001285521"/>
    </source>
</evidence>
<dbReference type="Proteomes" id="UP001285521">
    <property type="component" value="Unassembled WGS sequence"/>
</dbReference>
<reference evidence="1 2" key="1">
    <citation type="submission" date="2023-11" db="EMBL/GenBank/DDBJ databases">
        <title>Lentzea sokolovensis, sp. nov., Lentzea kristufkii, sp. nov., and Lentzea miocenensis, sp. nov., rare actinobacteria from Sokolov Coal Basin, Miocene lacustrine sediment, Czech Republic.</title>
        <authorList>
            <person name="Lara A."/>
            <person name="Kotroba L."/>
            <person name="Nouioui I."/>
            <person name="Neumann-Schaal M."/>
            <person name="Mast Y."/>
            <person name="Chronakova A."/>
        </authorList>
    </citation>
    <scope>NUCLEOTIDE SEQUENCE [LARGE SCALE GENOMIC DNA]</scope>
    <source>
        <strain evidence="1 2">BCCO 10_0856</strain>
    </source>
</reference>
<gene>
    <name evidence="1" type="ORF">SK803_17810</name>
</gene>
<dbReference type="EMBL" id="JAXAVW010000013">
    <property type="protein sequence ID" value="MDX8032083.1"/>
    <property type="molecule type" value="Genomic_DNA"/>
</dbReference>
<name>A0ABU4T1Q6_9PSEU</name>
<protein>
    <submittedName>
        <fullName evidence="1">Glycosyltransferase</fullName>
        <ecNumber evidence="1">2.4.-.-</ecNumber>
    </submittedName>
</protein>
<dbReference type="Pfam" id="PF13692">
    <property type="entry name" value="Glyco_trans_1_4"/>
    <property type="match status" value="1"/>
</dbReference>
<dbReference type="PANTHER" id="PTHR12526:SF572">
    <property type="entry name" value="BLL5144 PROTEIN"/>
    <property type="match status" value="1"/>
</dbReference>
<dbReference type="SUPFAM" id="SSF53756">
    <property type="entry name" value="UDP-Glycosyltransferase/glycogen phosphorylase"/>
    <property type="match status" value="1"/>
</dbReference>
<keyword evidence="2" id="KW-1185">Reference proteome</keyword>
<proteinExistence type="predicted"/>
<dbReference type="GO" id="GO:0016757">
    <property type="term" value="F:glycosyltransferase activity"/>
    <property type="evidence" value="ECO:0007669"/>
    <property type="project" value="UniProtKB-KW"/>
</dbReference>
<evidence type="ECO:0000313" key="1">
    <source>
        <dbReference type="EMBL" id="MDX8032083.1"/>
    </source>
</evidence>
<dbReference type="RefSeq" id="WP_319967134.1">
    <property type="nucleotide sequence ID" value="NZ_JAXAVW010000013.1"/>
</dbReference>
<keyword evidence="1" id="KW-0328">Glycosyltransferase</keyword>
<organism evidence="1 2">
    <name type="scientific">Lentzea miocenica</name>
    <dbReference type="NCBI Taxonomy" id="3095431"/>
    <lineage>
        <taxon>Bacteria</taxon>
        <taxon>Bacillati</taxon>
        <taxon>Actinomycetota</taxon>
        <taxon>Actinomycetes</taxon>
        <taxon>Pseudonocardiales</taxon>
        <taxon>Pseudonocardiaceae</taxon>
        <taxon>Lentzea</taxon>
    </lineage>
</organism>
<sequence>MARTYGFLSTYPPTQCGLATFTASLLRHLTAVTPGSTGRVVRVLTEPHQEPVATEETRMVHQMTPGAVEDAAEVLNRCDMVVVQHEYGIYAGRDGDDVLGVLARLRVPVIVVLHTVLTTPTAGQRQVLEEVVGHADAVVTMSVAARQRLVDGYAIERPDEVVVIPHGALPVEPPAHSPSADRPMILTWGLLGRGKGIEWGISALGALRDLKPRYLVAGQTHPKVLAHEGEAYRRNLRNRAAAFGVADLVEFDPTYREVEALAELVGQADVVLLPYDSSEQVTSGVLIEALAARKPVVATEFPHAVELLADGAGLLVPHRDPAAIGAALRRVLTEPGLAAGMSDRSARLAPALSWSAVANRYRRLTERLLAARVVVTT</sequence>
<dbReference type="EC" id="2.4.-.-" evidence="1"/>
<accession>A0ABU4T1Q6</accession>
<comment type="caution">
    <text evidence="1">The sequence shown here is derived from an EMBL/GenBank/DDBJ whole genome shotgun (WGS) entry which is preliminary data.</text>
</comment>
<keyword evidence="1" id="KW-0808">Transferase</keyword>
<dbReference type="PANTHER" id="PTHR12526">
    <property type="entry name" value="GLYCOSYLTRANSFERASE"/>
    <property type="match status" value="1"/>
</dbReference>